<dbReference type="RefSeq" id="WP_271202175.1">
    <property type="nucleotide sequence ID" value="NZ_BSFL01000005.1"/>
</dbReference>
<dbReference type="PANTHER" id="PTHR33992">
    <property type="entry name" value="RIBONUCLEASE P PROTEIN COMPONENT"/>
    <property type="match status" value="1"/>
</dbReference>
<evidence type="ECO:0000256" key="2">
    <source>
        <dbReference type="ARBA" id="ARBA00022722"/>
    </source>
</evidence>
<gene>
    <name evidence="6" type="primary">rnpA</name>
    <name evidence="9" type="ORF">GCM10008174_34370</name>
</gene>
<dbReference type="SUPFAM" id="SSF54211">
    <property type="entry name" value="Ribosomal protein S5 domain 2-like"/>
    <property type="match status" value="1"/>
</dbReference>
<organism evidence="9 10">
    <name type="scientific">Methylopila turkensis</name>
    <dbReference type="NCBI Taxonomy" id="1437816"/>
    <lineage>
        <taxon>Bacteria</taxon>
        <taxon>Pseudomonadati</taxon>
        <taxon>Pseudomonadota</taxon>
        <taxon>Alphaproteobacteria</taxon>
        <taxon>Hyphomicrobiales</taxon>
        <taxon>Methylopilaceae</taxon>
        <taxon>Methylopila</taxon>
    </lineage>
</organism>
<dbReference type="GO" id="GO:0004526">
    <property type="term" value="F:ribonuclease P activity"/>
    <property type="evidence" value="ECO:0007669"/>
    <property type="project" value="UniProtKB-UniRule"/>
</dbReference>
<keyword evidence="5 6" id="KW-0694">RNA-binding</keyword>
<evidence type="ECO:0000256" key="7">
    <source>
        <dbReference type="NCBIfam" id="TIGR00188"/>
    </source>
</evidence>
<dbReference type="AlphaFoldDB" id="A0A9W6JS95"/>
<protein>
    <recommendedName>
        <fullName evidence="6 7">Ribonuclease P protein component</fullName>
        <shortName evidence="6">RNase P protein</shortName>
        <shortName evidence="6">RNaseP protein</shortName>
        <ecNumber evidence="6 7">3.1.26.5</ecNumber>
    </recommendedName>
    <alternativeName>
        <fullName evidence="6">Protein C5</fullName>
    </alternativeName>
</protein>
<dbReference type="InterPro" id="IPR000100">
    <property type="entry name" value="RNase_P"/>
</dbReference>
<dbReference type="GO" id="GO:0001682">
    <property type="term" value="P:tRNA 5'-leader removal"/>
    <property type="evidence" value="ECO:0007669"/>
    <property type="project" value="UniProtKB-UniRule"/>
</dbReference>
<comment type="function">
    <text evidence="6">RNaseP catalyzes the removal of the 5'-leader sequence from pre-tRNA to produce the mature 5'-terminus. It can also cleave other RNA substrates such as 4.5S RNA. The protein component plays an auxiliary but essential role in vivo by binding to the 5'-leader sequence and broadening the substrate specificity of the ribozyme.</text>
</comment>
<dbReference type="InterPro" id="IPR014721">
    <property type="entry name" value="Ribsml_uS5_D2-typ_fold_subgr"/>
</dbReference>
<comment type="subunit">
    <text evidence="6">Consists of a catalytic RNA component (M1 or rnpB) and a protein subunit.</text>
</comment>
<comment type="catalytic activity">
    <reaction evidence="6">
        <text>Endonucleolytic cleavage of RNA, removing 5'-extranucleotides from tRNA precursor.</text>
        <dbReference type="EC" id="3.1.26.5"/>
    </reaction>
</comment>
<keyword evidence="10" id="KW-1185">Reference proteome</keyword>
<dbReference type="EC" id="3.1.26.5" evidence="6 7"/>
<comment type="caution">
    <text evidence="9">The sequence shown here is derived from an EMBL/GenBank/DDBJ whole genome shotgun (WGS) entry which is preliminary data.</text>
</comment>
<evidence type="ECO:0000256" key="1">
    <source>
        <dbReference type="ARBA" id="ARBA00022694"/>
    </source>
</evidence>
<evidence type="ECO:0000256" key="3">
    <source>
        <dbReference type="ARBA" id="ARBA00022759"/>
    </source>
</evidence>
<dbReference type="Proteomes" id="UP001143309">
    <property type="component" value="Unassembled WGS sequence"/>
</dbReference>
<keyword evidence="2 6" id="KW-0540">Nuclease</keyword>
<evidence type="ECO:0000313" key="10">
    <source>
        <dbReference type="Proteomes" id="UP001143309"/>
    </source>
</evidence>
<dbReference type="GO" id="GO:0030677">
    <property type="term" value="C:ribonuclease P complex"/>
    <property type="evidence" value="ECO:0007669"/>
    <property type="project" value="TreeGrafter"/>
</dbReference>
<comment type="similarity">
    <text evidence="6">Belongs to the RnpA family.</text>
</comment>
<dbReference type="Gene3D" id="3.30.230.10">
    <property type="match status" value="1"/>
</dbReference>
<sequence length="144" mass="15515">MPRAAAGLETLRRRADFVAATRDAVKIGGPLIGLQVLDRGDPAATPRVGLTVTKRVGGSVERSRMKRRLRAAVALALPGAARSGCDYVLVARRAVLDAKFDRIVRDLGEAVRRAHGRLGRAPRRDDAAPERSPAPDFPPHDRLA</sequence>
<keyword evidence="1 6" id="KW-0819">tRNA processing</keyword>
<evidence type="ECO:0000256" key="6">
    <source>
        <dbReference type="HAMAP-Rule" id="MF_00227"/>
    </source>
</evidence>
<dbReference type="GO" id="GO:0000049">
    <property type="term" value="F:tRNA binding"/>
    <property type="evidence" value="ECO:0007669"/>
    <property type="project" value="UniProtKB-UniRule"/>
</dbReference>
<dbReference type="NCBIfam" id="TIGR00188">
    <property type="entry name" value="rnpA"/>
    <property type="match status" value="1"/>
</dbReference>
<reference evidence="9" key="2">
    <citation type="submission" date="2023-01" db="EMBL/GenBank/DDBJ databases">
        <authorList>
            <person name="Sun Q."/>
            <person name="Evtushenko L."/>
        </authorList>
    </citation>
    <scope>NUCLEOTIDE SEQUENCE</scope>
    <source>
        <strain evidence="9">VKM B-2748</strain>
    </source>
</reference>
<dbReference type="Pfam" id="PF00825">
    <property type="entry name" value="Ribonuclease_P"/>
    <property type="match status" value="1"/>
</dbReference>
<name>A0A9W6JS95_9HYPH</name>
<dbReference type="GO" id="GO:0042781">
    <property type="term" value="F:3'-tRNA processing endoribonuclease activity"/>
    <property type="evidence" value="ECO:0007669"/>
    <property type="project" value="TreeGrafter"/>
</dbReference>
<feature type="region of interest" description="Disordered" evidence="8">
    <location>
        <begin position="115"/>
        <end position="144"/>
    </location>
</feature>
<evidence type="ECO:0000256" key="5">
    <source>
        <dbReference type="ARBA" id="ARBA00022884"/>
    </source>
</evidence>
<dbReference type="InterPro" id="IPR020568">
    <property type="entry name" value="Ribosomal_Su5_D2-typ_SF"/>
</dbReference>
<dbReference type="PANTHER" id="PTHR33992:SF1">
    <property type="entry name" value="RIBONUCLEASE P PROTEIN COMPONENT"/>
    <property type="match status" value="1"/>
</dbReference>
<keyword evidence="3 6" id="KW-0255">Endonuclease</keyword>
<evidence type="ECO:0000256" key="4">
    <source>
        <dbReference type="ARBA" id="ARBA00022801"/>
    </source>
</evidence>
<evidence type="ECO:0000256" key="8">
    <source>
        <dbReference type="SAM" id="MobiDB-lite"/>
    </source>
</evidence>
<reference evidence="9" key="1">
    <citation type="journal article" date="2014" name="Int. J. Syst. Evol. Microbiol.">
        <title>Complete genome sequence of Corynebacterium casei LMG S-19264T (=DSM 44701T), isolated from a smear-ripened cheese.</title>
        <authorList>
            <consortium name="US DOE Joint Genome Institute (JGI-PGF)"/>
            <person name="Walter F."/>
            <person name="Albersmeier A."/>
            <person name="Kalinowski J."/>
            <person name="Ruckert C."/>
        </authorList>
    </citation>
    <scope>NUCLEOTIDE SEQUENCE</scope>
    <source>
        <strain evidence="9">VKM B-2748</strain>
    </source>
</reference>
<proteinExistence type="inferred from homology"/>
<dbReference type="EMBL" id="BSFL01000005">
    <property type="protein sequence ID" value="GLK81696.1"/>
    <property type="molecule type" value="Genomic_DNA"/>
</dbReference>
<keyword evidence="4 6" id="KW-0378">Hydrolase</keyword>
<dbReference type="HAMAP" id="MF_00227">
    <property type="entry name" value="RNase_P"/>
    <property type="match status" value="1"/>
</dbReference>
<accession>A0A9W6JS95</accession>
<evidence type="ECO:0000313" key="9">
    <source>
        <dbReference type="EMBL" id="GLK81696.1"/>
    </source>
</evidence>